<evidence type="ECO:0000256" key="2">
    <source>
        <dbReference type="ARBA" id="ARBA00022475"/>
    </source>
</evidence>
<keyword evidence="5 7" id="KW-0472">Membrane</keyword>
<dbReference type="EMBL" id="LR134350">
    <property type="protein sequence ID" value="VEG29097.1"/>
    <property type="molecule type" value="Genomic_DNA"/>
</dbReference>
<proteinExistence type="predicted"/>
<dbReference type="PANTHER" id="PTHR33885:SF3">
    <property type="entry name" value="PHAGE SHOCK PROTEIN C"/>
    <property type="match status" value="1"/>
</dbReference>
<organism evidence="9 10">
    <name type="scientific">Actinomyces howellii</name>
    <dbReference type="NCBI Taxonomy" id="52771"/>
    <lineage>
        <taxon>Bacteria</taxon>
        <taxon>Bacillati</taxon>
        <taxon>Actinomycetota</taxon>
        <taxon>Actinomycetes</taxon>
        <taxon>Actinomycetales</taxon>
        <taxon>Actinomycetaceae</taxon>
        <taxon>Actinomyces</taxon>
    </lineage>
</organism>
<evidence type="ECO:0000256" key="7">
    <source>
        <dbReference type="SAM" id="Phobius"/>
    </source>
</evidence>
<dbReference type="AlphaFoldDB" id="A0A448HIH2"/>
<evidence type="ECO:0000259" key="8">
    <source>
        <dbReference type="Pfam" id="PF04024"/>
    </source>
</evidence>
<feature type="region of interest" description="Disordered" evidence="6">
    <location>
        <begin position="1"/>
        <end position="24"/>
    </location>
</feature>
<dbReference type="InterPro" id="IPR052027">
    <property type="entry name" value="PspC"/>
</dbReference>
<keyword evidence="10" id="KW-1185">Reference proteome</keyword>
<protein>
    <submittedName>
        <fullName evidence="9">Phage shock protein C</fullName>
    </submittedName>
</protein>
<dbReference type="PANTHER" id="PTHR33885">
    <property type="entry name" value="PHAGE SHOCK PROTEIN C"/>
    <property type="match status" value="1"/>
</dbReference>
<reference evidence="9 10" key="1">
    <citation type="submission" date="2018-12" db="EMBL/GenBank/DDBJ databases">
        <authorList>
            <consortium name="Pathogen Informatics"/>
        </authorList>
    </citation>
    <scope>NUCLEOTIDE SEQUENCE [LARGE SCALE GENOMIC DNA]</scope>
    <source>
        <strain evidence="9 10">NCTC11636</strain>
    </source>
</reference>
<evidence type="ECO:0000256" key="5">
    <source>
        <dbReference type="ARBA" id="ARBA00023136"/>
    </source>
</evidence>
<feature type="domain" description="Phage shock protein PspC N-terminal" evidence="8">
    <location>
        <begin position="26"/>
        <end position="78"/>
    </location>
</feature>
<evidence type="ECO:0000313" key="9">
    <source>
        <dbReference type="EMBL" id="VEG29097.1"/>
    </source>
</evidence>
<dbReference type="Pfam" id="PF04024">
    <property type="entry name" value="PspC"/>
    <property type="match status" value="1"/>
</dbReference>
<dbReference type="RefSeq" id="WP_126382881.1">
    <property type="nucleotide sequence ID" value="NZ_LR134350.1"/>
</dbReference>
<sequence length="81" mass="8757">MSTQYQYPPSSASGRTESWRSGLPPRSRRRLIAGVCGGLAEEWGVSPALVRLACLGLALLPGPMWVAYVVGWIIMPEADGR</sequence>
<comment type="subcellular location">
    <subcellularLocation>
        <location evidence="1">Cell membrane</location>
        <topology evidence="1">Single-pass membrane protein</topology>
    </subcellularLocation>
</comment>
<name>A0A448HIH2_9ACTO</name>
<dbReference type="Proteomes" id="UP000266895">
    <property type="component" value="Chromosome"/>
</dbReference>
<keyword evidence="4 7" id="KW-1133">Transmembrane helix</keyword>
<evidence type="ECO:0000256" key="3">
    <source>
        <dbReference type="ARBA" id="ARBA00022692"/>
    </source>
</evidence>
<keyword evidence="2" id="KW-1003">Cell membrane</keyword>
<accession>A0A448HIH2</accession>
<feature type="compositionally biased region" description="Polar residues" evidence="6">
    <location>
        <begin position="1"/>
        <end position="16"/>
    </location>
</feature>
<gene>
    <name evidence="9" type="ORF">NCTC11636_01877</name>
</gene>
<dbReference type="KEGG" id="ahw:NCTC11636_01877"/>
<evidence type="ECO:0000256" key="1">
    <source>
        <dbReference type="ARBA" id="ARBA00004162"/>
    </source>
</evidence>
<evidence type="ECO:0000313" key="10">
    <source>
        <dbReference type="Proteomes" id="UP000266895"/>
    </source>
</evidence>
<keyword evidence="3 7" id="KW-0812">Transmembrane</keyword>
<dbReference type="InterPro" id="IPR007168">
    <property type="entry name" value="Phageshock_PspC_N"/>
</dbReference>
<evidence type="ECO:0000256" key="4">
    <source>
        <dbReference type="ARBA" id="ARBA00022989"/>
    </source>
</evidence>
<dbReference type="GO" id="GO:0005886">
    <property type="term" value="C:plasma membrane"/>
    <property type="evidence" value="ECO:0007669"/>
    <property type="project" value="UniProtKB-SubCell"/>
</dbReference>
<evidence type="ECO:0000256" key="6">
    <source>
        <dbReference type="SAM" id="MobiDB-lite"/>
    </source>
</evidence>
<feature type="transmembrane region" description="Helical" evidence="7">
    <location>
        <begin position="48"/>
        <end position="75"/>
    </location>
</feature>